<evidence type="ECO:0000256" key="6">
    <source>
        <dbReference type="SAM" id="MobiDB-lite"/>
    </source>
</evidence>
<sequence length="395" mass="43189">MSNRKHRDNQEICARKVRELAQTGVNKHCFECNQPGVTYIDITVGCFVCTSCSGMLRGLNPPHRVKSISMTTFSQQEVEFLQNHGNEVGRRTWLCTFDPKTDGCFDARDTQKLKEFLQDKYERKKWHFSKSKIRRDVSESPWGPGVQAIPAPHGPAQNQPPPGHPLNPTTRPTRTLSQSQLSIWDRAPAVSPADSRTEVFTARPTRSQSFRDHPIKGRTLSTGGGAPFRAFPKSLSLDFGGLSHAHNTLSSAAPPPVTQDKYAALSQLDKVFSDNTPVTVCGFDKPFYTFVAITTAPSDGPPQYSSLFSNRLSSSSTPASSPGVPEATSGSQTFANFPNPFNSTASCAQPVLSPSNPFKSTASGFNSFPAPESVPKVPRPMSVNPFTVSMIFFLC</sequence>
<evidence type="ECO:0000256" key="4">
    <source>
        <dbReference type="ARBA" id="ARBA00022833"/>
    </source>
</evidence>
<protein>
    <submittedName>
        <fullName evidence="8">Arf-GAP domain and FG repeat-containing 1-like protein</fullName>
    </submittedName>
</protein>
<dbReference type="STRING" id="84645.A0A498MJE4"/>
<keyword evidence="3 5" id="KW-0863">Zinc-finger</keyword>
<dbReference type="CDD" id="cd08838">
    <property type="entry name" value="ArfGap_AGFG"/>
    <property type="match status" value="1"/>
</dbReference>
<evidence type="ECO:0000313" key="8">
    <source>
        <dbReference type="EMBL" id="RXN21468.1"/>
    </source>
</evidence>
<dbReference type="AlphaFoldDB" id="A0A498MJE4"/>
<evidence type="ECO:0000256" key="1">
    <source>
        <dbReference type="ARBA" id="ARBA00022723"/>
    </source>
</evidence>
<evidence type="ECO:0000256" key="3">
    <source>
        <dbReference type="ARBA" id="ARBA00022771"/>
    </source>
</evidence>
<dbReference type="PANTHER" id="PTHR46134">
    <property type="entry name" value="DRONGO, ISOFORM F"/>
    <property type="match status" value="1"/>
</dbReference>
<evidence type="ECO:0000256" key="5">
    <source>
        <dbReference type="PROSITE-ProRule" id="PRU00288"/>
    </source>
</evidence>
<gene>
    <name evidence="8" type="ORF">ROHU_024047</name>
</gene>
<feature type="compositionally biased region" description="Low complexity" evidence="6">
    <location>
        <begin position="305"/>
        <end position="321"/>
    </location>
</feature>
<keyword evidence="9" id="KW-1185">Reference proteome</keyword>
<feature type="region of interest" description="Disordered" evidence="6">
    <location>
        <begin position="136"/>
        <end position="225"/>
    </location>
</feature>
<evidence type="ECO:0000313" key="9">
    <source>
        <dbReference type="Proteomes" id="UP000290572"/>
    </source>
</evidence>
<dbReference type="SMART" id="SM00105">
    <property type="entry name" value="ArfGap"/>
    <property type="match status" value="1"/>
</dbReference>
<dbReference type="PROSITE" id="PS50115">
    <property type="entry name" value="ARFGAP"/>
    <property type="match status" value="1"/>
</dbReference>
<dbReference type="GO" id="GO:0005096">
    <property type="term" value="F:GTPase activator activity"/>
    <property type="evidence" value="ECO:0007669"/>
    <property type="project" value="InterPro"/>
</dbReference>
<organism evidence="8 9">
    <name type="scientific">Labeo rohita</name>
    <name type="common">Indian major carp</name>
    <name type="synonym">Cyprinus rohita</name>
    <dbReference type="NCBI Taxonomy" id="84645"/>
    <lineage>
        <taxon>Eukaryota</taxon>
        <taxon>Metazoa</taxon>
        <taxon>Chordata</taxon>
        <taxon>Craniata</taxon>
        <taxon>Vertebrata</taxon>
        <taxon>Euteleostomi</taxon>
        <taxon>Actinopterygii</taxon>
        <taxon>Neopterygii</taxon>
        <taxon>Teleostei</taxon>
        <taxon>Ostariophysi</taxon>
        <taxon>Cypriniformes</taxon>
        <taxon>Cyprinidae</taxon>
        <taxon>Labeoninae</taxon>
        <taxon>Labeonini</taxon>
        <taxon>Labeo</taxon>
    </lineage>
</organism>
<dbReference type="Pfam" id="PF01412">
    <property type="entry name" value="ArfGap"/>
    <property type="match status" value="1"/>
</dbReference>
<feature type="domain" description="Arf-GAP" evidence="7">
    <location>
        <begin position="14"/>
        <end position="135"/>
    </location>
</feature>
<proteinExistence type="predicted"/>
<dbReference type="InterPro" id="IPR001164">
    <property type="entry name" value="ArfGAP_dom"/>
</dbReference>
<dbReference type="Gene3D" id="1.10.220.150">
    <property type="entry name" value="Arf GTPase activating protein"/>
    <property type="match status" value="1"/>
</dbReference>
<keyword evidence="1" id="KW-0479">Metal-binding</keyword>
<dbReference type="EMBL" id="QBIY01012612">
    <property type="protein sequence ID" value="RXN21468.1"/>
    <property type="molecule type" value="Genomic_DNA"/>
</dbReference>
<keyword evidence="4" id="KW-0862">Zinc</keyword>
<name>A0A498MJE4_LABRO</name>
<dbReference type="GO" id="GO:0016020">
    <property type="term" value="C:membrane"/>
    <property type="evidence" value="ECO:0007669"/>
    <property type="project" value="TreeGrafter"/>
</dbReference>
<dbReference type="GO" id="GO:0008270">
    <property type="term" value="F:zinc ion binding"/>
    <property type="evidence" value="ECO:0007669"/>
    <property type="project" value="UniProtKB-KW"/>
</dbReference>
<dbReference type="PANTHER" id="PTHR46134:SF6">
    <property type="entry name" value="ARF-GAP DOMAIN AND FG REPEAT-CONTAINING PROTEIN 1 ISOFORM X1"/>
    <property type="match status" value="1"/>
</dbReference>
<dbReference type="SUPFAM" id="SSF57863">
    <property type="entry name" value="ArfGap/RecO-like zinc finger"/>
    <property type="match status" value="1"/>
</dbReference>
<reference evidence="8 9" key="1">
    <citation type="submission" date="2018-03" db="EMBL/GenBank/DDBJ databases">
        <title>Draft genome sequence of Rohu Carp (Labeo rohita).</title>
        <authorList>
            <person name="Das P."/>
            <person name="Kushwaha B."/>
            <person name="Joshi C.G."/>
            <person name="Kumar D."/>
            <person name="Nagpure N.S."/>
            <person name="Sahoo L."/>
            <person name="Das S.P."/>
            <person name="Bit A."/>
            <person name="Patnaik S."/>
            <person name="Meher P.K."/>
            <person name="Jayasankar P."/>
            <person name="Koringa P.G."/>
            <person name="Patel N.V."/>
            <person name="Hinsu A.T."/>
            <person name="Kumar R."/>
            <person name="Pandey M."/>
            <person name="Agarwal S."/>
            <person name="Srivastava S."/>
            <person name="Singh M."/>
            <person name="Iquebal M.A."/>
            <person name="Jaiswal S."/>
            <person name="Angadi U.B."/>
            <person name="Kumar N."/>
            <person name="Raza M."/>
            <person name="Shah T.M."/>
            <person name="Rai A."/>
            <person name="Jena J.K."/>
        </authorList>
    </citation>
    <scope>NUCLEOTIDE SEQUENCE [LARGE SCALE GENOMIC DNA]</scope>
    <source>
        <strain evidence="8">DASCIFA01</strain>
        <tissue evidence="8">Testis</tissue>
    </source>
</reference>
<feature type="region of interest" description="Disordered" evidence="6">
    <location>
        <begin position="304"/>
        <end position="335"/>
    </location>
</feature>
<dbReference type="PRINTS" id="PR00405">
    <property type="entry name" value="REVINTRACTNG"/>
</dbReference>
<dbReference type="GO" id="GO:0005737">
    <property type="term" value="C:cytoplasm"/>
    <property type="evidence" value="ECO:0007669"/>
    <property type="project" value="TreeGrafter"/>
</dbReference>
<dbReference type="FunFam" id="1.10.220.150:FF:000005">
    <property type="entry name" value="Arf-GAP domain and FG repeat-containing protein 1"/>
    <property type="match status" value="1"/>
</dbReference>
<dbReference type="InterPro" id="IPR052248">
    <property type="entry name" value="Arf-GAP_FG-repeat_protein"/>
</dbReference>
<accession>A0A498MJE4</accession>
<dbReference type="InterPro" id="IPR037278">
    <property type="entry name" value="ARFGAP/RecO"/>
</dbReference>
<comment type="caution">
    <text evidence="8">The sequence shown here is derived from an EMBL/GenBank/DDBJ whole genome shotgun (WGS) entry which is preliminary data.</text>
</comment>
<evidence type="ECO:0000256" key="2">
    <source>
        <dbReference type="ARBA" id="ARBA00022737"/>
    </source>
</evidence>
<dbReference type="Proteomes" id="UP000290572">
    <property type="component" value="Unassembled WGS sequence"/>
</dbReference>
<evidence type="ECO:0000259" key="7">
    <source>
        <dbReference type="PROSITE" id="PS50115"/>
    </source>
</evidence>
<dbReference type="InterPro" id="IPR038508">
    <property type="entry name" value="ArfGAP_dom_sf"/>
</dbReference>
<keyword evidence="2" id="KW-0677">Repeat</keyword>